<dbReference type="PIRSF" id="PIRSF016021">
    <property type="entry name" value="ESCAROLA"/>
    <property type="match status" value="1"/>
</dbReference>
<sequence length="276" mass="29160">MTKNFEKPEMFSKLHQQQHQSQSQSQSHPFNLSTEYQTSEEGDSPSSDGPTQKPASTSGDVGTIEAVRKPRGRPPGSKNKPKPPVILTQEPEPLMSPYILEVPSGSDVVQALKRFSIRKNTGLCVLSGKGIVANVTFRQPSSLASGTTITFYGRFDILSISATIFPSSSLPVPDDFSISIAGPQGQVVGGFVAGSLIAAGTVFLIAFSFNSTCYHRLQSEDGVKNNNSVSGGGDVQSPPVSGGGGAESGHVNDETMYSGQLPSDVIWAPTARPPSF</sequence>
<dbReference type="PANTHER" id="PTHR31100:SF69">
    <property type="entry name" value="AT-HOOK MOTIF NUCLEAR-LOCALIZED PROTEIN 17-RELATED"/>
    <property type="match status" value="1"/>
</dbReference>
<keyword evidence="9" id="KW-0812">Transmembrane</keyword>
<keyword evidence="4 7" id="KW-0238">DNA-binding</keyword>
<feature type="compositionally biased region" description="Low complexity" evidence="8">
    <location>
        <begin position="15"/>
        <end position="28"/>
    </location>
</feature>
<feature type="region of interest" description="Disordered" evidence="8">
    <location>
        <begin position="225"/>
        <end position="276"/>
    </location>
</feature>
<evidence type="ECO:0000256" key="3">
    <source>
        <dbReference type="ARBA" id="ARBA00023015"/>
    </source>
</evidence>
<comment type="function">
    <text evidence="1 7">Transcription factor that specifically binds AT-rich DNA sequences related to the nuclear matrix attachment regions (MARs).</text>
</comment>
<evidence type="ECO:0000313" key="12">
    <source>
        <dbReference type="Proteomes" id="UP001497480"/>
    </source>
</evidence>
<proteinExistence type="predicted"/>
<comment type="subcellular location">
    <subcellularLocation>
        <location evidence="2 7">Nucleus</location>
    </subcellularLocation>
</comment>
<dbReference type="Gene3D" id="3.30.1330.80">
    <property type="entry name" value="Hypothetical protein, similar to alpha- acetolactate decarboxylase, domain 2"/>
    <property type="match status" value="1"/>
</dbReference>
<dbReference type="FunFam" id="3.30.1330.80:FF:000006">
    <property type="entry name" value="AT-hook motif nuclear-localized protein"/>
    <property type="match status" value="1"/>
</dbReference>
<evidence type="ECO:0000259" key="10">
    <source>
        <dbReference type="PROSITE" id="PS51742"/>
    </source>
</evidence>
<evidence type="ECO:0000256" key="9">
    <source>
        <dbReference type="SAM" id="Phobius"/>
    </source>
</evidence>
<dbReference type="AlphaFoldDB" id="A0AAV1WES1"/>
<dbReference type="Pfam" id="PF03479">
    <property type="entry name" value="PCC"/>
    <property type="match status" value="1"/>
</dbReference>
<evidence type="ECO:0000256" key="4">
    <source>
        <dbReference type="ARBA" id="ARBA00023125"/>
    </source>
</evidence>
<dbReference type="Proteomes" id="UP001497480">
    <property type="component" value="Unassembled WGS sequence"/>
</dbReference>
<feature type="domain" description="PPC" evidence="10">
    <location>
        <begin position="92"/>
        <end position="232"/>
    </location>
</feature>
<feature type="region of interest" description="Disordered" evidence="8">
    <location>
        <begin position="1"/>
        <end position="89"/>
    </location>
</feature>
<dbReference type="GO" id="GO:0005634">
    <property type="term" value="C:nucleus"/>
    <property type="evidence" value="ECO:0007669"/>
    <property type="project" value="UniProtKB-SubCell"/>
</dbReference>
<keyword evidence="5 7" id="KW-0804">Transcription</keyword>
<keyword evidence="12" id="KW-1185">Reference proteome</keyword>
<feature type="transmembrane region" description="Helical" evidence="9">
    <location>
        <begin position="187"/>
        <end position="209"/>
    </location>
</feature>
<dbReference type="InterPro" id="IPR005175">
    <property type="entry name" value="PPC_dom"/>
</dbReference>
<name>A0AAV1WES1_LUPLU</name>
<evidence type="ECO:0000256" key="2">
    <source>
        <dbReference type="ARBA" id="ARBA00004123"/>
    </source>
</evidence>
<dbReference type="PANTHER" id="PTHR31100">
    <property type="entry name" value="AT-HOOK MOTIF NUCLEAR-LOCALIZED PROTEIN 15"/>
    <property type="match status" value="1"/>
</dbReference>
<feature type="compositionally biased region" description="Basic and acidic residues" evidence="8">
    <location>
        <begin position="1"/>
        <end position="12"/>
    </location>
</feature>
<dbReference type="GO" id="GO:0003700">
    <property type="term" value="F:DNA-binding transcription factor activity"/>
    <property type="evidence" value="ECO:0007669"/>
    <property type="project" value="TreeGrafter"/>
</dbReference>
<dbReference type="PROSITE" id="PS51742">
    <property type="entry name" value="PPC"/>
    <property type="match status" value="1"/>
</dbReference>
<keyword evidence="6 7" id="KW-0539">Nucleus</keyword>
<dbReference type="GO" id="GO:0003680">
    <property type="term" value="F:minor groove of adenine-thymine-rich DNA binding"/>
    <property type="evidence" value="ECO:0007669"/>
    <property type="project" value="UniProtKB-UniRule"/>
</dbReference>
<dbReference type="EMBL" id="CAXHTB010000006">
    <property type="protein sequence ID" value="CAL0307805.1"/>
    <property type="molecule type" value="Genomic_DNA"/>
</dbReference>
<reference evidence="11 12" key="1">
    <citation type="submission" date="2024-03" db="EMBL/GenBank/DDBJ databases">
        <authorList>
            <person name="Martinez-Hernandez J."/>
        </authorList>
    </citation>
    <scope>NUCLEOTIDE SEQUENCE [LARGE SCALE GENOMIC DNA]</scope>
</reference>
<dbReference type="SUPFAM" id="SSF117856">
    <property type="entry name" value="AF0104/ALDC/Ptd012-like"/>
    <property type="match status" value="1"/>
</dbReference>
<protein>
    <recommendedName>
        <fullName evidence="7">AT-hook motif nuclear-localized protein</fullName>
    </recommendedName>
</protein>
<keyword evidence="9" id="KW-1133">Transmembrane helix</keyword>
<accession>A0AAV1WES1</accession>
<keyword evidence="3 7" id="KW-0805">Transcription regulation</keyword>
<gene>
    <name evidence="11" type="ORF">LLUT_LOCUS8865</name>
</gene>
<feature type="compositionally biased region" description="Polar residues" evidence="8">
    <location>
        <begin position="44"/>
        <end position="60"/>
    </location>
</feature>
<evidence type="ECO:0000313" key="11">
    <source>
        <dbReference type="EMBL" id="CAL0307805.1"/>
    </source>
</evidence>
<evidence type="ECO:0000256" key="8">
    <source>
        <dbReference type="SAM" id="MobiDB-lite"/>
    </source>
</evidence>
<dbReference type="InterPro" id="IPR014476">
    <property type="entry name" value="AHL15-29"/>
</dbReference>
<dbReference type="CDD" id="cd11378">
    <property type="entry name" value="DUF296"/>
    <property type="match status" value="1"/>
</dbReference>
<comment type="caution">
    <text evidence="11">The sequence shown here is derived from an EMBL/GenBank/DDBJ whole genome shotgun (WGS) entry which is preliminary data.</text>
</comment>
<evidence type="ECO:0000256" key="5">
    <source>
        <dbReference type="ARBA" id="ARBA00023163"/>
    </source>
</evidence>
<evidence type="ECO:0000256" key="1">
    <source>
        <dbReference type="ARBA" id="ARBA00003687"/>
    </source>
</evidence>
<keyword evidence="9" id="KW-0472">Membrane</keyword>
<evidence type="ECO:0000256" key="7">
    <source>
        <dbReference type="PIRNR" id="PIRNR016021"/>
    </source>
</evidence>
<evidence type="ECO:0000256" key="6">
    <source>
        <dbReference type="ARBA" id="ARBA00023242"/>
    </source>
</evidence>
<organism evidence="11 12">
    <name type="scientific">Lupinus luteus</name>
    <name type="common">European yellow lupine</name>
    <dbReference type="NCBI Taxonomy" id="3873"/>
    <lineage>
        <taxon>Eukaryota</taxon>
        <taxon>Viridiplantae</taxon>
        <taxon>Streptophyta</taxon>
        <taxon>Embryophyta</taxon>
        <taxon>Tracheophyta</taxon>
        <taxon>Spermatophyta</taxon>
        <taxon>Magnoliopsida</taxon>
        <taxon>eudicotyledons</taxon>
        <taxon>Gunneridae</taxon>
        <taxon>Pentapetalae</taxon>
        <taxon>rosids</taxon>
        <taxon>fabids</taxon>
        <taxon>Fabales</taxon>
        <taxon>Fabaceae</taxon>
        <taxon>Papilionoideae</taxon>
        <taxon>50 kb inversion clade</taxon>
        <taxon>genistoids sensu lato</taxon>
        <taxon>core genistoids</taxon>
        <taxon>Genisteae</taxon>
        <taxon>Lupinus</taxon>
    </lineage>
</organism>